<accession>A0ABT2TJK4</accession>
<dbReference type="RefSeq" id="WP_158425098.1">
    <property type="nucleotide sequence ID" value="NZ_JAOQJQ010000003.1"/>
</dbReference>
<evidence type="ECO:0000313" key="5">
    <source>
        <dbReference type="EMBL" id="MCU6762388.1"/>
    </source>
</evidence>
<dbReference type="PANTHER" id="PTHR42953">
    <property type="entry name" value="HIGH-AFFINITY ZINC UPTAKE SYSTEM PROTEIN ZNUA-RELATED"/>
    <property type="match status" value="1"/>
</dbReference>
<organism evidence="5 6">
    <name type="scientific">Brotonthovivens ammoniilytica</name>
    <dbReference type="NCBI Taxonomy" id="2981725"/>
    <lineage>
        <taxon>Bacteria</taxon>
        <taxon>Bacillati</taxon>
        <taxon>Bacillota</taxon>
        <taxon>Clostridia</taxon>
        <taxon>Lachnospirales</taxon>
        <taxon>Lachnospiraceae</taxon>
        <taxon>Brotonthovivens</taxon>
    </lineage>
</organism>
<dbReference type="Proteomes" id="UP001652442">
    <property type="component" value="Unassembled WGS sequence"/>
</dbReference>
<evidence type="ECO:0000256" key="3">
    <source>
        <dbReference type="ARBA" id="ARBA00022729"/>
    </source>
</evidence>
<dbReference type="EMBL" id="JAOQJQ010000003">
    <property type="protein sequence ID" value="MCU6762388.1"/>
    <property type="molecule type" value="Genomic_DNA"/>
</dbReference>
<dbReference type="InterPro" id="IPR050492">
    <property type="entry name" value="Bact_metal-bind_prot9"/>
</dbReference>
<dbReference type="Gene3D" id="3.40.50.1980">
    <property type="entry name" value="Nitrogenase molybdenum iron protein domain"/>
    <property type="match status" value="2"/>
</dbReference>
<dbReference type="InterPro" id="IPR018247">
    <property type="entry name" value="EF_Hand_1_Ca_BS"/>
</dbReference>
<keyword evidence="4" id="KW-0812">Transmembrane</keyword>
<dbReference type="Pfam" id="PF01297">
    <property type="entry name" value="ZnuA"/>
    <property type="match status" value="1"/>
</dbReference>
<keyword evidence="3" id="KW-0732">Signal</keyword>
<sequence>MKNKYVYVLVLLVCIAFAGLFLTGIYMAGQKKGSTKKELTVVTSFYPMYVAADNIIGDSKGVVLQNLSEPQTGCLHDYQLTPEDMKLLSEADVFIVNGGGIETFLTDVAKAYPDLVIMNASENIHLLEDNAHVWMDPELYAGQVKKIASDMKQADPERGALYEQNAAAYCEKIGDLQQEFEELKARGSGSSLVIFHEAYAYTAKALGMNVAGSMDLDEERQISAGEVAEILSVIDSQNVKFVFAERLYGESMGNTVEAESKARVVYLDPLTRGEYRADGYLKGMQKNLELIKEAFSDYEP</sequence>
<protein>
    <submittedName>
        <fullName evidence="5">Metal ABC transporter substrate-binding protein</fullName>
    </submittedName>
</protein>
<dbReference type="InterPro" id="IPR006127">
    <property type="entry name" value="ZnuA-like"/>
</dbReference>
<keyword evidence="2" id="KW-0813">Transport</keyword>
<comment type="similarity">
    <text evidence="1">Belongs to the bacterial solute-binding protein 9 family.</text>
</comment>
<evidence type="ECO:0000256" key="1">
    <source>
        <dbReference type="ARBA" id="ARBA00011028"/>
    </source>
</evidence>
<gene>
    <name evidence="5" type="ORF">OCV88_08590</name>
</gene>
<evidence type="ECO:0000313" key="6">
    <source>
        <dbReference type="Proteomes" id="UP001652442"/>
    </source>
</evidence>
<comment type="caution">
    <text evidence="5">The sequence shown here is derived from an EMBL/GenBank/DDBJ whole genome shotgun (WGS) entry which is preliminary data.</text>
</comment>
<feature type="transmembrane region" description="Helical" evidence="4">
    <location>
        <begin position="6"/>
        <end position="28"/>
    </location>
</feature>
<evidence type="ECO:0000256" key="2">
    <source>
        <dbReference type="ARBA" id="ARBA00022448"/>
    </source>
</evidence>
<reference evidence="5 6" key="1">
    <citation type="journal article" date="2021" name="ISME Commun">
        <title>Automated analysis of genomic sequences facilitates high-throughput and comprehensive description of bacteria.</title>
        <authorList>
            <person name="Hitch T.C.A."/>
        </authorList>
    </citation>
    <scope>NUCLEOTIDE SEQUENCE [LARGE SCALE GENOMIC DNA]</scope>
    <source>
        <strain evidence="5 6">Sanger_109</strain>
    </source>
</reference>
<name>A0ABT2TJK4_9FIRM</name>
<keyword evidence="6" id="KW-1185">Reference proteome</keyword>
<dbReference type="SUPFAM" id="SSF53807">
    <property type="entry name" value="Helical backbone' metal receptor"/>
    <property type="match status" value="1"/>
</dbReference>
<dbReference type="PANTHER" id="PTHR42953:SF3">
    <property type="entry name" value="HIGH-AFFINITY ZINC UPTAKE SYSTEM PROTEIN ZNUA"/>
    <property type="match status" value="1"/>
</dbReference>
<dbReference type="PROSITE" id="PS00018">
    <property type="entry name" value="EF_HAND_1"/>
    <property type="match status" value="1"/>
</dbReference>
<keyword evidence="4" id="KW-0472">Membrane</keyword>
<keyword evidence="4" id="KW-1133">Transmembrane helix</keyword>
<evidence type="ECO:0000256" key="4">
    <source>
        <dbReference type="SAM" id="Phobius"/>
    </source>
</evidence>
<proteinExistence type="inferred from homology"/>